<name>A0A923H8Q4_9FLAO</name>
<proteinExistence type="predicted"/>
<dbReference type="Gene3D" id="3.30.530.80">
    <property type="match status" value="1"/>
</dbReference>
<dbReference type="AlphaFoldDB" id="A0A923H8Q4"/>
<evidence type="ECO:0000259" key="1">
    <source>
        <dbReference type="Pfam" id="PF14730"/>
    </source>
</evidence>
<feature type="domain" description="DUF4468" evidence="1">
    <location>
        <begin position="35"/>
        <end position="109"/>
    </location>
</feature>
<sequence length="171" mass="20036">MRSTFIITFLIFSNASYTQTRFTFTKNGLTPEHVVVQVDSLSETELYSKTLNWIKATYKNPDKVINSKIENHHIQMTSLKENAIKVDKRHLHLRFTIKISFKTGQYKFEPLSIQTKVNSKYDMGWKPFDLKNGAEFFKNGKVIYKTKSYVEVIPEVLNELNSSFYNYLISE</sequence>
<comment type="caution">
    <text evidence="2">The sequence shown here is derived from an EMBL/GenBank/DDBJ whole genome shotgun (WGS) entry which is preliminary data.</text>
</comment>
<accession>A0A923H8Q4</accession>
<protein>
    <submittedName>
        <fullName evidence="2">DUF4468 domain-containing protein</fullName>
    </submittedName>
</protein>
<gene>
    <name evidence="2" type="ORF">H7U19_12785</name>
</gene>
<dbReference type="EMBL" id="JACNMF010000004">
    <property type="protein sequence ID" value="MBC3759286.1"/>
    <property type="molecule type" value="Genomic_DNA"/>
</dbReference>
<dbReference type="Proteomes" id="UP000656244">
    <property type="component" value="Unassembled WGS sequence"/>
</dbReference>
<dbReference type="RefSeq" id="WP_186562977.1">
    <property type="nucleotide sequence ID" value="NZ_JACNMF010000004.1"/>
</dbReference>
<keyword evidence="3" id="KW-1185">Reference proteome</keyword>
<evidence type="ECO:0000313" key="3">
    <source>
        <dbReference type="Proteomes" id="UP000656244"/>
    </source>
</evidence>
<dbReference type="Pfam" id="PF14730">
    <property type="entry name" value="DUF4468"/>
    <property type="match status" value="1"/>
</dbReference>
<evidence type="ECO:0000313" key="2">
    <source>
        <dbReference type="EMBL" id="MBC3759286.1"/>
    </source>
</evidence>
<organism evidence="2 3">
    <name type="scientific">Hyunsoonleella aquatilis</name>
    <dbReference type="NCBI Taxonomy" id="2762758"/>
    <lineage>
        <taxon>Bacteria</taxon>
        <taxon>Pseudomonadati</taxon>
        <taxon>Bacteroidota</taxon>
        <taxon>Flavobacteriia</taxon>
        <taxon>Flavobacteriales</taxon>
        <taxon>Flavobacteriaceae</taxon>
    </lineage>
</organism>
<dbReference type="InterPro" id="IPR027823">
    <property type="entry name" value="DUF4468"/>
</dbReference>
<reference evidence="2" key="1">
    <citation type="submission" date="2020-08" db="EMBL/GenBank/DDBJ databases">
        <title>Hyunsoonleella sp. strain SJ7 genome sequencing and assembly.</title>
        <authorList>
            <person name="Kim I."/>
        </authorList>
    </citation>
    <scope>NUCLEOTIDE SEQUENCE</scope>
    <source>
        <strain evidence="2">SJ7</strain>
    </source>
</reference>